<dbReference type="GeneID" id="98917741"/>
<reference evidence="1 2" key="1">
    <citation type="submission" date="2010-02" db="EMBL/GenBank/DDBJ databases">
        <authorList>
            <person name="Weinstock G."/>
            <person name="Sodergren E."/>
            <person name="Clifton S."/>
            <person name="Fulton L."/>
            <person name="Fulton B."/>
            <person name="Courtney L."/>
            <person name="Fronick C."/>
            <person name="Harrison M."/>
            <person name="Strong C."/>
            <person name="Farmer C."/>
            <person name="Delahaunty K."/>
            <person name="Markovic C."/>
            <person name="Hall O."/>
            <person name="Minx P."/>
            <person name="Tomlinson C."/>
            <person name="Mitreva M."/>
            <person name="Nelson J."/>
            <person name="Hou S."/>
            <person name="Wollam A."/>
            <person name="Pepin K.H."/>
            <person name="Johnson M."/>
            <person name="Bhonagiri V."/>
            <person name="Zhang X."/>
            <person name="Suruliraj S."/>
            <person name="Warren W."/>
            <person name="Chinwalla A."/>
            <person name="Mardis E.R."/>
            <person name="Wilson R.K."/>
        </authorList>
    </citation>
    <scope>NUCLEOTIDE SEQUENCE [LARGE SCALE GENOMIC DNA]</scope>
    <source>
        <strain evidence="1 2">DSM 2876</strain>
    </source>
</reference>
<dbReference type="eggNOG" id="ENOG502ZARP">
    <property type="taxonomic scope" value="Bacteria"/>
</dbReference>
<dbReference type="EMBL" id="ABWN01000036">
    <property type="protein sequence ID" value="EFF67718.1"/>
    <property type="molecule type" value="Genomic_DNA"/>
</dbReference>
<dbReference type="Pfam" id="PF14253">
    <property type="entry name" value="AbiH"/>
    <property type="match status" value="1"/>
</dbReference>
<organism evidence="1 2">
    <name type="scientific">Eshraghiella crossota DSM 2876</name>
    <dbReference type="NCBI Taxonomy" id="511680"/>
    <lineage>
        <taxon>Bacteria</taxon>
        <taxon>Bacillati</taxon>
        <taxon>Bacillota</taxon>
        <taxon>Clostridia</taxon>
        <taxon>Lachnospirales</taxon>
        <taxon>Lachnospiraceae</taxon>
        <taxon>Eshraghiella</taxon>
    </lineage>
</organism>
<accession>D4S216</accession>
<proteinExistence type="predicted"/>
<dbReference type="InterPro" id="IPR025935">
    <property type="entry name" value="AbiH"/>
</dbReference>
<dbReference type="RefSeq" id="WP_005604136.1">
    <property type="nucleotide sequence ID" value="NZ_GG663524.1"/>
</dbReference>
<evidence type="ECO:0008006" key="3">
    <source>
        <dbReference type="Google" id="ProtNLM"/>
    </source>
</evidence>
<dbReference type="HOGENOM" id="CLU_045940_0_0_9"/>
<sequence length="321" mass="37996">MKTLYIIGNGFDCYGHDMNTKYADFRKFLINKYPEFNENYDGILESTFMPDGDEEYNMDEVVGSLIRTIDECSTMDWNNLEECLGNEFIYNIAYNNEWAYKLIDIDEDDSIFHSVYENEDVTNSVVGAYRILVNLFREWVFSELANIDFHKVKKLSKKPSFKRSLFLSFNYTLTLEKLYNISNNNICHIHGNAGDRNTNIYFGHGDDTEFNEFGHYIGVTDAYNSLKRELRKNTNQAVADNINFFRKLSGINKIYSYGFSFSDVDMIYLKELSRYVDAKKVRWYFNQFDWKNNIQNVEKVKRLGFKVRVCRRWKDSKGKKI</sequence>
<evidence type="ECO:0000313" key="2">
    <source>
        <dbReference type="Proteomes" id="UP000006238"/>
    </source>
</evidence>
<dbReference type="Proteomes" id="UP000006238">
    <property type="component" value="Unassembled WGS sequence"/>
</dbReference>
<dbReference type="AlphaFoldDB" id="D4S216"/>
<comment type="caution">
    <text evidence="1">The sequence shown here is derived from an EMBL/GenBank/DDBJ whole genome shotgun (WGS) entry which is preliminary data.</text>
</comment>
<evidence type="ECO:0000313" key="1">
    <source>
        <dbReference type="EMBL" id="EFF67718.1"/>
    </source>
</evidence>
<keyword evidence="2" id="KW-1185">Reference proteome</keyword>
<gene>
    <name evidence="1" type="ORF">BUTYVIB_02138</name>
</gene>
<name>D4S216_9FIRM</name>
<protein>
    <recommendedName>
        <fullName evidence="3">Bacteriophage abortive infection AbiH</fullName>
    </recommendedName>
</protein>